<proteinExistence type="inferred from homology"/>
<dbReference type="InterPro" id="IPR009075">
    <property type="entry name" value="AcylCo_DH/oxidase_C"/>
</dbReference>
<organism evidence="10 11">
    <name type="scientific">Kitasatospora acidiphila</name>
    <dbReference type="NCBI Taxonomy" id="2567942"/>
    <lineage>
        <taxon>Bacteria</taxon>
        <taxon>Bacillati</taxon>
        <taxon>Actinomycetota</taxon>
        <taxon>Actinomycetes</taxon>
        <taxon>Kitasatosporales</taxon>
        <taxon>Streptomycetaceae</taxon>
        <taxon>Kitasatospora</taxon>
    </lineage>
</organism>
<dbReference type="FunFam" id="2.40.110.10:FF:000009">
    <property type="entry name" value="Acyl-CoA dehydrogenase"/>
    <property type="match status" value="1"/>
</dbReference>
<accession>A0A540VZG4</accession>
<keyword evidence="5 6" id="KW-0560">Oxidoreductase</keyword>
<dbReference type="PANTHER" id="PTHR43884:SF12">
    <property type="entry name" value="ISOVALERYL-COA DEHYDROGENASE, MITOCHONDRIAL-RELATED"/>
    <property type="match status" value="1"/>
</dbReference>
<dbReference type="PANTHER" id="PTHR43884">
    <property type="entry name" value="ACYL-COA DEHYDROGENASE"/>
    <property type="match status" value="1"/>
</dbReference>
<dbReference type="Gene3D" id="1.10.540.10">
    <property type="entry name" value="Acyl-CoA dehydrogenase/oxidase, N-terminal domain"/>
    <property type="match status" value="1"/>
</dbReference>
<dbReference type="Gene3D" id="2.40.110.10">
    <property type="entry name" value="Butyryl-CoA Dehydrogenase, subunit A, domain 2"/>
    <property type="match status" value="1"/>
</dbReference>
<evidence type="ECO:0000259" key="8">
    <source>
        <dbReference type="Pfam" id="PF02770"/>
    </source>
</evidence>
<dbReference type="Proteomes" id="UP000319103">
    <property type="component" value="Unassembled WGS sequence"/>
</dbReference>
<dbReference type="EMBL" id="VIGB01000003">
    <property type="protein sequence ID" value="TQF02148.1"/>
    <property type="molecule type" value="Genomic_DNA"/>
</dbReference>
<keyword evidence="4 6" id="KW-0274">FAD</keyword>
<comment type="similarity">
    <text evidence="2 6">Belongs to the acyl-CoA dehydrogenase family.</text>
</comment>
<dbReference type="RefSeq" id="WP_141632851.1">
    <property type="nucleotide sequence ID" value="NZ_VIGB01000003.1"/>
</dbReference>
<feature type="domain" description="Acyl-CoA dehydrogenase/oxidase C-terminal" evidence="7">
    <location>
        <begin position="233"/>
        <end position="381"/>
    </location>
</feature>
<evidence type="ECO:0000256" key="1">
    <source>
        <dbReference type="ARBA" id="ARBA00001974"/>
    </source>
</evidence>
<dbReference type="InterPro" id="IPR009100">
    <property type="entry name" value="AcylCoA_DH/oxidase_NM_dom_sf"/>
</dbReference>
<comment type="cofactor">
    <cofactor evidence="1 6">
        <name>FAD</name>
        <dbReference type="ChEBI" id="CHEBI:57692"/>
    </cofactor>
</comment>
<dbReference type="AlphaFoldDB" id="A0A540VZG4"/>
<dbReference type="InterPro" id="IPR006089">
    <property type="entry name" value="Acyl-CoA_DH_CS"/>
</dbReference>
<reference evidence="10 11" key="1">
    <citation type="submission" date="2019-06" db="EMBL/GenBank/DDBJ databases">
        <title>Description of Kitasatospora acidophila sp. nov. isolated from pine grove soil, and reclassification of Streptomyces novaecaesareae to Kitasatospora novaeceasareae comb. nov.</title>
        <authorList>
            <person name="Kim M.J."/>
        </authorList>
    </citation>
    <scope>NUCLEOTIDE SEQUENCE [LARGE SCALE GENOMIC DNA]</scope>
    <source>
        <strain evidence="10 11">MMS16-CNU292</strain>
    </source>
</reference>
<evidence type="ECO:0000259" key="9">
    <source>
        <dbReference type="Pfam" id="PF02771"/>
    </source>
</evidence>
<feature type="domain" description="Acyl-CoA dehydrogenase/oxidase N-terminal" evidence="9">
    <location>
        <begin position="6"/>
        <end position="118"/>
    </location>
</feature>
<dbReference type="InterPro" id="IPR036250">
    <property type="entry name" value="AcylCo_DH-like_C"/>
</dbReference>
<dbReference type="InterPro" id="IPR037069">
    <property type="entry name" value="AcylCoA_DH/ox_N_sf"/>
</dbReference>
<dbReference type="GO" id="GO:0050660">
    <property type="term" value="F:flavin adenine dinucleotide binding"/>
    <property type="evidence" value="ECO:0007669"/>
    <property type="project" value="InterPro"/>
</dbReference>
<name>A0A540VZG4_9ACTN</name>
<dbReference type="SUPFAM" id="SSF47203">
    <property type="entry name" value="Acyl-CoA dehydrogenase C-terminal domain-like"/>
    <property type="match status" value="1"/>
</dbReference>
<keyword evidence="3 6" id="KW-0285">Flavoprotein</keyword>
<protein>
    <submittedName>
        <fullName evidence="10">Acyl-CoA dehydrogenase</fullName>
    </submittedName>
</protein>
<dbReference type="PROSITE" id="PS00073">
    <property type="entry name" value="ACYL_COA_DH_2"/>
    <property type="match status" value="1"/>
</dbReference>
<evidence type="ECO:0000313" key="11">
    <source>
        <dbReference type="Proteomes" id="UP000319103"/>
    </source>
</evidence>
<sequence>MNLELSEEQAAVRALAAEFTDREIAPFASEWDRAESVDRAIIGKLGKLGFLGLTIPEEYGGSGGDHLAYCLVLEELGRGDSAVRGIVSVSLGLVGKSINSYGTEEQKRHWLPRLCSGEALACFALTEPGTGSDAGNLTTKAVRDGEDWLISGAKMFITNGTWADVALVFARTGGSDPEKQGHKGVTAFLVPTGTPGFERREIHGKLGLRGQATAELSLEQVRVPDSARLGAEGKGFTVAMAALAKGRMSVAAGCVGIIQASLDAAVRYATEREQFGKPIAAHQLVQELLSDIAVDLDAARLLTWRVADHIERGLPFATESSVAKLYASEAAVRCANNALQVFGGYGFIDEYPVGKLVRDARVMTLYEGTSQVHKLLIGRSLTNINAF</sequence>
<dbReference type="FunFam" id="1.10.540.10:FF:000002">
    <property type="entry name" value="Acyl-CoA dehydrogenase FadE19"/>
    <property type="match status" value="1"/>
</dbReference>
<dbReference type="FunFam" id="1.20.140.10:FF:000011">
    <property type="entry name" value="Medium-chain specific acyl-CoA dehydrogenase, mitochondrial"/>
    <property type="match status" value="1"/>
</dbReference>
<evidence type="ECO:0000256" key="2">
    <source>
        <dbReference type="ARBA" id="ARBA00009347"/>
    </source>
</evidence>
<dbReference type="PIRSF" id="PIRSF016578">
    <property type="entry name" value="HsaA"/>
    <property type="match status" value="1"/>
</dbReference>
<evidence type="ECO:0000256" key="3">
    <source>
        <dbReference type="ARBA" id="ARBA00022630"/>
    </source>
</evidence>
<dbReference type="GO" id="GO:0003995">
    <property type="term" value="F:acyl-CoA dehydrogenase activity"/>
    <property type="evidence" value="ECO:0007669"/>
    <property type="project" value="InterPro"/>
</dbReference>
<dbReference type="Gene3D" id="1.20.140.10">
    <property type="entry name" value="Butyryl-CoA Dehydrogenase, subunit A, domain 3"/>
    <property type="match status" value="1"/>
</dbReference>
<dbReference type="InterPro" id="IPR046373">
    <property type="entry name" value="Acyl-CoA_Oxase/DH_mid-dom_sf"/>
</dbReference>
<evidence type="ECO:0000256" key="4">
    <source>
        <dbReference type="ARBA" id="ARBA00022827"/>
    </source>
</evidence>
<dbReference type="SUPFAM" id="SSF56645">
    <property type="entry name" value="Acyl-CoA dehydrogenase NM domain-like"/>
    <property type="match status" value="1"/>
</dbReference>
<comment type="caution">
    <text evidence="10">The sequence shown here is derived from an EMBL/GenBank/DDBJ whole genome shotgun (WGS) entry which is preliminary data.</text>
</comment>
<dbReference type="Pfam" id="PF02770">
    <property type="entry name" value="Acyl-CoA_dh_M"/>
    <property type="match status" value="1"/>
</dbReference>
<evidence type="ECO:0000256" key="6">
    <source>
        <dbReference type="RuleBase" id="RU362125"/>
    </source>
</evidence>
<evidence type="ECO:0000259" key="7">
    <source>
        <dbReference type="Pfam" id="PF00441"/>
    </source>
</evidence>
<dbReference type="InterPro" id="IPR013786">
    <property type="entry name" value="AcylCoA_DH/ox_N"/>
</dbReference>
<keyword evidence="11" id="KW-1185">Reference proteome</keyword>
<dbReference type="Pfam" id="PF00441">
    <property type="entry name" value="Acyl-CoA_dh_1"/>
    <property type="match status" value="1"/>
</dbReference>
<dbReference type="InterPro" id="IPR006091">
    <property type="entry name" value="Acyl-CoA_Oxase/DH_mid-dom"/>
</dbReference>
<evidence type="ECO:0000256" key="5">
    <source>
        <dbReference type="ARBA" id="ARBA00023002"/>
    </source>
</evidence>
<gene>
    <name evidence="10" type="ORF">E6W39_07500</name>
</gene>
<evidence type="ECO:0000313" key="10">
    <source>
        <dbReference type="EMBL" id="TQF02148.1"/>
    </source>
</evidence>
<dbReference type="OrthoDB" id="3861575at2"/>
<dbReference type="Pfam" id="PF02771">
    <property type="entry name" value="Acyl-CoA_dh_N"/>
    <property type="match status" value="1"/>
</dbReference>
<feature type="domain" description="Acyl-CoA oxidase/dehydrogenase middle" evidence="8">
    <location>
        <begin position="122"/>
        <end position="221"/>
    </location>
</feature>